<feature type="domain" description="Alcohol dehydrogenase-like N-terminal" evidence="6">
    <location>
        <begin position="26"/>
        <end position="119"/>
    </location>
</feature>
<name>A0ABS4L6N5_STRAV</name>
<dbReference type="InterPro" id="IPR013154">
    <property type="entry name" value="ADH-like_N"/>
</dbReference>
<dbReference type="InterPro" id="IPR002328">
    <property type="entry name" value="ADH_Zn_CS"/>
</dbReference>
<dbReference type="Pfam" id="PF08240">
    <property type="entry name" value="ADH_N"/>
    <property type="match status" value="1"/>
</dbReference>
<dbReference type="InterPro" id="IPR011032">
    <property type="entry name" value="GroES-like_sf"/>
</dbReference>
<evidence type="ECO:0000313" key="8">
    <source>
        <dbReference type="Proteomes" id="UP001519310"/>
    </source>
</evidence>
<comment type="similarity">
    <text evidence="2">Belongs to the zinc-containing alcohol dehydrogenase family.</text>
</comment>
<gene>
    <name evidence="7" type="ORF">J2Z77_003556</name>
</gene>
<evidence type="ECO:0000256" key="5">
    <source>
        <dbReference type="ARBA" id="ARBA00023002"/>
    </source>
</evidence>
<organism evidence="7 8">
    <name type="scientific">Streptomyces avidinii</name>
    <dbReference type="NCBI Taxonomy" id="1895"/>
    <lineage>
        <taxon>Bacteria</taxon>
        <taxon>Bacillati</taxon>
        <taxon>Actinomycetota</taxon>
        <taxon>Actinomycetes</taxon>
        <taxon>Kitasatosporales</taxon>
        <taxon>Streptomycetaceae</taxon>
        <taxon>Streptomyces</taxon>
    </lineage>
</organism>
<dbReference type="EMBL" id="JAGGLQ010000006">
    <property type="protein sequence ID" value="MBP2037749.1"/>
    <property type="molecule type" value="Genomic_DNA"/>
</dbReference>
<comment type="cofactor">
    <cofactor evidence="1">
        <name>Zn(2+)</name>
        <dbReference type="ChEBI" id="CHEBI:29105"/>
    </cofactor>
</comment>
<evidence type="ECO:0000256" key="1">
    <source>
        <dbReference type="ARBA" id="ARBA00001947"/>
    </source>
</evidence>
<keyword evidence="8" id="KW-1185">Reference proteome</keyword>
<protein>
    <submittedName>
        <fullName evidence="7">Threonine dehydrogenase-like Zn-dependent dehydrogenase</fullName>
    </submittedName>
</protein>
<evidence type="ECO:0000259" key="6">
    <source>
        <dbReference type="Pfam" id="PF08240"/>
    </source>
</evidence>
<keyword evidence="5" id="KW-0560">Oxidoreductase</keyword>
<evidence type="ECO:0000313" key="7">
    <source>
        <dbReference type="EMBL" id="MBP2037749.1"/>
    </source>
</evidence>
<dbReference type="PANTHER" id="PTHR42813">
    <property type="entry name" value="ZINC-TYPE ALCOHOL DEHYDROGENASE-LIKE"/>
    <property type="match status" value="1"/>
</dbReference>
<dbReference type="SUPFAM" id="SSF50129">
    <property type="entry name" value="GroES-like"/>
    <property type="match status" value="1"/>
</dbReference>
<dbReference type="Proteomes" id="UP001519310">
    <property type="component" value="Unassembled WGS sequence"/>
</dbReference>
<accession>A0ABS4L6N5</accession>
<proteinExistence type="inferred from homology"/>
<keyword evidence="3" id="KW-0479">Metal-binding</keyword>
<keyword evidence="4" id="KW-0862">Zinc</keyword>
<sequence>MEALAFHGSGQTAWQGLPVPGIKDAADAIVRVDAVTICGTDLHVVKGDEPDGTPGRILGHEAVGTVVETGGDVPTVRPGDRVLVSCISACGRCRFCRESHYGQCCGSGGWVLGHTIAGTARAGDTGAPKVALGGARHDAVTVPATRP</sequence>
<dbReference type="PANTHER" id="PTHR42813:SF4">
    <property type="entry name" value="NADP-DEPENDENT ISOPROPANOL DEHYDROGENASE"/>
    <property type="match status" value="1"/>
</dbReference>
<evidence type="ECO:0000256" key="3">
    <source>
        <dbReference type="ARBA" id="ARBA00022723"/>
    </source>
</evidence>
<evidence type="ECO:0000256" key="2">
    <source>
        <dbReference type="ARBA" id="ARBA00008072"/>
    </source>
</evidence>
<evidence type="ECO:0000256" key="4">
    <source>
        <dbReference type="ARBA" id="ARBA00022833"/>
    </source>
</evidence>
<dbReference type="Gene3D" id="3.90.180.10">
    <property type="entry name" value="Medium-chain alcohol dehydrogenases, catalytic domain"/>
    <property type="match status" value="1"/>
</dbReference>
<dbReference type="PROSITE" id="PS00059">
    <property type="entry name" value="ADH_ZINC"/>
    <property type="match status" value="1"/>
</dbReference>
<comment type="caution">
    <text evidence="7">The sequence shown here is derived from an EMBL/GenBank/DDBJ whole genome shotgun (WGS) entry which is preliminary data.</text>
</comment>
<reference evidence="7 8" key="1">
    <citation type="submission" date="2021-03" db="EMBL/GenBank/DDBJ databases">
        <title>Genomic Encyclopedia of Type Strains, Phase IV (KMG-IV): sequencing the most valuable type-strain genomes for metagenomic binning, comparative biology and taxonomic classification.</title>
        <authorList>
            <person name="Goeker M."/>
        </authorList>
    </citation>
    <scope>NUCLEOTIDE SEQUENCE [LARGE SCALE GENOMIC DNA]</scope>
    <source>
        <strain evidence="7 8">DSM 40526</strain>
    </source>
</reference>